<evidence type="ECO:0000313" key="3">
    <source>
        <dbReference type="Proteomes" id="UP000547458"/>
    </source>
</evidence>
<dbReference type="Proteomes" id="UP000547458">
    <property type="component" value="Unassembled WGS sequence"/>
</dbReference>
<dbReference type="EMBL" id="JAATJL010000001">
    <property type="protein sequence ID" value="NJC24188.1"/>
    <property type="molecule type" value="Genomic_DNA"/>
</dbReference>
<feature type="region of interest" description="Disordered" evidence="1">
    <location>
        <begin position="1"/>
        <end position="20"/>
    </location>
</feature>
<evidence type="ECO:0000313" key="2">
    <source>
        <dbReference type="EMBL" id="NJC24188.1"/>
    </source>
</evidence>
<sequence>MQVITPTTREARASQRGLPPLTGTVSPGWRNVALPLDVIWSIVVIDPVKNEYP</sequence>
<proteinExistence type="predicted"/>
<keyword evidence="3" id="KW-1185">Reference proteome</keyword>
<gene>
    <name evidence="2" type="ORF">BJ994_003264</name>
</gene>
<organism evidence="2 3">
    <name type="scientific">Arthrobacter pigmenti</name>
    <dbReference type="NCBI Taxonomy" id="271432"/>
    <lineage>
        <taxon>Bacteria</taxon>
        <taxon>Bacillati</taxon>
        <taxon>Actinomycetota</taxon>
        <taxon>Actinomycetes</taxon>
        <taxon>Micrococcales</taxon>
        <taxon>Micrococcaceae</taxon>
        <taxon>Arthrobacter</taxon>
    </lineage>
</organism>
<dbReference type="AlphaFoldDB" id="A0A846RLC8"/>
<reference evidence="2 3" key="1">
    <citation type="submission" date="2020-03" db="EMBL/GenBank/DDBJ databases">
        <title>Sequencing the genomes of 1000 actinobacteria strains.</title>
        <authorList>
            <person name="Klenk H.-P."/>
        </authorList>
    </citation>
    <scope>NUCLEOTIDE SEQUENCE [LARGE SCALE GENOMIC DNA]</scope>
    <source>
        <strain evidence="2 3">DSM 16403</strain>
    </source>
</reference>
<accession>A0A846RLC8</accession>
<evidence type="ECO:0000256" key="1">
    <source>
        <dbReference type="SAM" id="MobiDB-lite"/>
    </source>
</evidence>
<comment type="caution">
    <text evidence="2">The sequence shown here is derived from an EMBL/GenBank/DDBJ whole genome shotgun (WGS) entry which is preliminary data.</text>
</comment>
<name>A0A846RLC8_9MICC</name>
<protein>
    <submittedName>
        <fullName evidence="2">Uncharacterized protein</fullName>
    </submittedName>
</protein>